<dbReference type="Gene3D" id="3.40.50.10810">
    <property type="entry name" value="Tandem AAA-ATPase domain"/>
    <property type="match status" value="1"/>
</dbReference>
<protein>
    <submittedName>
        <fullName evidence="10">SNF2 family N-terminal domain-containing protein,putative</fullName>
    </submittedName>
</protein>
<evidence type="ECO:0000256" key="7">
    <source>
        <dbReference type="SAM" id="MobiDB-lite"/>
    </source>
</evidence>
<feature type="domain" description="Helicase ATP-binding" evidence="8">
    <location>
        <begin position="79"/>
        <end position="280"/>
    </location>
</feature>
<feature type="compositionally biased region" description="Basic and acidic residues" evidence="7">
    <location>
        <begin position="711"/>
        <end position="733"/>
    </location>
</feature>
<evidence type="ECO:0000256" key="3">
    <source>
        <dbReference type="ARBA" id="ARBA00022741"/>
    </source>
</evidence>
<feature type="compositionally biased region" description="Basic and acidic residues" evidence="7">
    <location>
        <begin position="1822"/>
        <end position="1833"/>
    </location>
</feature>
<dbReference type="GO" id="GO:0006281">
    <property type="term" value="P:DNA repair"/>
    <property type="evidence" value="ECO:0007669"/>
    <property type="project" value="InterPro"/>
</dbReference>
<feature type="domain" description="Helicase C-terminal" evidence="9">
    <location>
        <begin position="450"/>
        <end position="673"/>
    </location>
</feature>
<feature type="region of interest" description="Disordered" evidence="7">
    <location>
        <begin position="517"/>
        <end position="574"/>
    </location>
</feature>
<feature type="region of interest" description="Disordered" evidence="7">
    <location>
        <begin position="1583"/>
        <end position="1647"/>
    </location>
</feature>
<feature type="region of interest" description="Disordered" evidence="7">
    <location>
        <begin position="1712"/>
        <end position="1732"/>
    </location>
</feature>
<name>A0A0F7UK87_NEOCL</name>
<dbReference type="InterPro" id="IPR049730">
    <property type="entry name" value="SNF2/RAD54-like_C"/>
</dbReference>
<dbReference type="SMART" id="SM00487">
    <property type="entry name" value="DEXDc"/>
    <property type="match status" value="1"/>
</dbReference>
<proteinExistence type="inferred from homology"/>
<dbReference type="GO" id="GO:0005524">
    <property type="term" value="F:ATP binding"/>
    <property type="evidence" value="ECO:0007669"/>
    <property type="project" value="UniProtKB-KW"/>
</dbReference>
<gene>
    <name evidence="10" type="ORF">BN1204_042950</name>
</gene>
<evidence type="ECO:0000256" key="2">
    <source>
        <dbReference type="ARBA" id="ARBA00007025"/>
    </source>
</evidence>
<feature type="region of interest" description="Disordered" evidence="7">
    <location>
        <begin position="1780"/>
        <end position="1836"/>
    </location>
</feature>
<dbReference type="PROSITE" id="PS51192">
    <property type="entry name" value="HELICASE_ATP_BIND_1"/>
    <property type="match status" value="1"/>
</dbReference>
<feature type="region of interest" description="Disordered" evidence="7">
    <location>
        <begin position="974"/>
        <end position="1005"/>
    </location>
</feature>
<keyword evidence="6" id="KW-0539">Nucleus</keyword>
<feature type="compositionally biased region" description="Low complexity" evidence="7">
    <location>
        <begin position="1372"/>
        <end position="1402"/>
    </location>
</feature>
<dbReference type="GO" id="GO:0016787">
    <property type="term" value="F:hydrolase activity"/>
    <property type="evidence" value="ECO:0007669"/>
    <property type="project" value="UniProtKB-KW"/>
</dbReference>
<dbReference type="SMART" id="SM00490">
    <property type="entry name" value="HELICc"/>
    <property type="match status" value="1"/>
</dbReference>
<feature type="compositionally biased region" description="Basic and acidic residues" evidence="7">
    <location>
        <begin position="1543"/>
        <end position="1552"/>
    </location>
</feature>
<dbReference type="PANTHER" id="PTHR47157">
    <property type="entry name" value="CHROMODOMAIN-HELICASE-DNA-BINDING PROTEIN 1-LIKE"/>
    <property type="match status" value="1"/>
</dbReference>
<organism evidence="10">
    <name type="scientific">Neospora caninum (strain Liverpool)</name>
    <dbReference type="NCBI Taxonomy" id="572307"/>
    <lineage>
        <taxon>Eukaryota</taxon>
        <taxon>Sar</taxon>
        <taxon>Alveolata</taxon>
        <taxon>Apicomplexa</taxon>
        <taxon>Conoidasida</taxon>
        <taxon>Coccidia</taxon>
        <taxon>Eucoccidiorida</taxon>
        <taxon>Eimeriorina</taxon>
        <taxon>Sarcocystidae</taxon>
        <taxon>Neospora</taxon>
    </lineage>
</organism>
<dbReference type="Pfam" id="PF00271">
    <property type="entry name" value="Helicase_C"/>
    <property type="match status" value="1"/>
</dbReference>
<feature type="compositionally biased region" description="Basic and acidic residues" evidence="7">
    <location>
        <begin position="852"/>
        <end position="869"/>
    </location>
</feature>
<dbReference type="InterPro" id="IPR031053">
    <property type="entry name" value="ALC1"/>
</dbReference>
<dbReference type="PROSITE" id="PS51194">
    <property type="entry name" value="HELICASE_CTER"/>
    <property type="match status" value="1"/>
</dbReference>
<evidence type="ECO:0000256" key="6">
    <source>
        <dbReference type="ARBA" id="ARBA00023242"/>
    </source>
</evidence>
<dbReference type="SUPFAM" id="SSF52949">
    <property type="entry name" value="Macro domain-like"/>
    <property type="match status" value="1"/>
</dbReference>
<dbReference type="Pfam" id="PF00176">
    <property type="entry name" value="SNF2-rel_dom"/>
    <property type="match status" value="1"/>
</dbReference>
<dbReference type="GO" id="GO:0005634">
    <property type="term" value="C:nucleus"/>
    <property type="evidence" value="ECO:0007669"/>
    <property type="project" value="UniProtKB-SubCell"/>
</dbReference>
<evidence type="ECO:0000256" key="5">
    <source>
        <dbReference type="ARBA" id="ARBA00022840"/>
    </source>
</evidence>
<feature type="compositionally biased region" description="Basic and acidic residues" evidence="7">
    <location>
        <begin position="1184"/>
        <end position="1208"/>
    </location>
</feature>
<comment type="subcellular location">
    <subcellularLocation>
        <location evidence="1">Nucleus</location>
    </subcellularLocation>
</comment>
<dbReference type="InterPro" id="IPR001650">
    <property type="entry name" value="Helicase_C-like"/>
</dbReference>
<feature type="compositionally biased region" description="Basic and acidic residues" evidence="7">
    <location>
        <begin position="1297"/>
        <end position="1311"/>
    </location>
</feature>
<feature type="compositionally biased region" description="Basic and acidic residues" evidence="7">
    <location>
        <begin position="825"/>
        <end position="835"/>
    </location>
</feature>
<reference evidence="10" key="1">
    <citation type="journal article" date="2015" name="PLoS ONE">
        <title>Comprehensive Evaluation of Toxoplasma gondii VEG and Neospora caninum LIV Genomes with Tachyzoite Stage Transcriptome and Proteome Defines Novel Transcript Features.</title>
        <authorList>
            <person name="Ramaprasad A."/>
            <person name="Mourier T."/>
            <person name="Naeem R."/>
            <person name="Malas T.B."/>
            <person name="Moussa E."/>
            <person name="Panigrahi A."/>
            <person name="Vermont S.J."/>
            <person name="Otto T.D."/>
            <person name="Wastling J."/>
            <person name="Pain A."/>
        </authorList>
    </citation>
    <scope>NUCLEOTIDE SEQUENCE</scope>
    <source>
        <strain evidence="10">Liverpool</strain>
    </source>
</reference>
<dbReference type="InterPro" id="IPR000330">
    <property type="entry name" value="SNF2_N"/>
</dbReference>
<feature type="compositionally biased region" description="Basic and acidic residues" evidence="7">
    <location>
        <begin position="788"/>
        <end position="797"/>
    </location>
</feature>
<dbReference type="GO" id="GO:0003678">
    <property type="term" value="F:DNA helicase activity"/>
    <property type="evidence" value="ECO:0007669"/>
    <property type="project" value="InterPro"/>
</dbReference>
<dbReference type="CDD" id="cd18793">
    <property type="entry name" value="SF2_C_SNF"/>
    <property type="match status" value="1"/>
</dbReference>
<feature type="region of interest" description="Disordered" evidence="7">
    <location>
        <begin position="1297"/>
        <end position="1402"/>
    </location>
</feature>
<feature type="region of interest" description="Disordered" evidence="7">
    <location>
        <begin position="1184"/>
        <end position="1263"/>
    </location>
</feature>
<evidence type="ECO:0000256" key="4">
    <source>
        <dbReference type="ARBA" id="ARBA00022801"/>
    </source>
</evidence>
<dbReference type="Gene3D" id="3.40.50.300">
    <property type="entry name" value="P-loop containing nucleotide triphosphate hydrolases"/>
    <property type="match status" value="1"/>
</dbReference>
<feature type="compositionally biased region" description="Basic and acidic residues" evidence="7">
    <location>
        <begin position="1351"/>
        <end position="1361"/>
    </location>
</feature>
<feature type="region of interest" description="Disordered" evidence="7">
    <location>
        <begin position="2073"/>
        <end position="2098"/>
    </location>
</feature>
<dbReference type="InterPro" id="IPR043472">
    <property type="entry name" value="Macro_dom-like"/>
</dbReference>
<keyword evidence="3" id="KW-0547">Nucleotide-binding</keyword>
<feature type="region of interest" description="Disordered" evidence="7">
    <location>
        <begin position="889"/>
        <end position="956"/>
    </location>
</feature>
<feature type="region of interest" description="Disordered" evidence="7">
    <location>
        <begin position="695"/>
        <end position="745"/>
    </location>
</feature>
<feature type="compositionally biased region" description="Basic and acidic residues" evidence="7">
    <location>
        <begin position="548"/>
        <end position="567"/>
    </location>
</feature>
<dbReference type="GO" id="GO:0006338">
    <property type="term" value="P:chromatin remodeling"/>
    <property type="evidence" value="ECO:0007669"/>
    <property type="project" value="InterPro"/>
</dbReference>
<dbReference type="SUPFAM" id="SSF52540">
    <property type="entry name" value="P-loop containing nucleoside triphosphate hydrolases"/>
    <property type="match status" value="2"/>
</dbReference>
<keyword evidence="5" id="KW-0067">ATP-binding</keyword>
<feature type="compositionally biased region" description="Low complexity" evidence="7">
    <location>
        <begin position="1638"/>
        <end position="1647"/>
    </location>
</feature>
<dbReference type="InterPro" id="IPR038718">
    <property type="entry name" value="SNF2-like_sf"/>
</dbReference>
<feature type="compositionally biased region" description="Basic and acidic residues" evidence="7">
    <location>
        <begin position="1606"/>
        <end position="1629"/>
    </location>
</feature>
<dbReference type="InterPro" id="IPR014001">
    <property type="entry name" value="Helicase_ATP-bd"/>
</dbReference>
<evidence type="ECO:0000313" key="10">
    <source>
        <dbReference type="EMBL" id="CEL68542.1"/>
    </source>
</evidence>
<sequence length="2098" mass="229906">MRGPTDDVSVDEEGEDEELGVSRLVSKLDSFLSSLESRQQGDGILEEKRRKEVRSLQGIRHSAGNVLHSYQEDGVLWLVDHYLNDVGAIVADEMGLGKTLQSLAFVCWLNEVRQLGRPSLVVCPLSVVSSWEAQLREFVATAPPYIRISEGPDHGRRSASNLRVLTYVGTAEERHCIREKVADYMIRQSPQAASRRNQAAPFDLLLTTYETLMCDMPFFSMFEWECLFFDEASRLKSKNSKRRNAFLHRLRRQHVVMMTGTPVEKNLEELWSLLQFVQPDLFTSSTALVNAFCSIPPSLRQGDQEGKKEAPRVQRIQRNKDLLQRLVKAFILRRRLSQVKASWTLPSLVELVVFLPLTPLQRRLYFWLLTRESEALEAVDDLGTAFEQLRKCCNHPALFRLHASPSLATFSSSAVATSPPFDPERAPGFCSEAEGDDAQSLLRDSSKIAALDAILNFYLTRQEKVVVFSFSTAMLDLVEDFLDEKGIVTARLDGSMSDAERRAAIAAFSAEVRERRTEKRYEKQGAFKRDTSERREPPPNGVEETEKDTETRHEKPQLQYETQREPSQRPVPPDEADCAAVFLVSVRAGGYGLTLSHCASVCVFLEGGGDGNPQIERQAIARLYRQGQTKKVKVIRLITKSTVEEVMYWRGRQKLKLASDVLSEDETEEESERQGRHSFLCAADMKELITCGLSSLTTGGDGAQRQTQGRQRKDEGAESRQRAEVIVEGRPHVETAAGRSGSPAWKKTLSLSQDAENSGLDLSQLSRLLADAELPSDRPQGDEEGSEERDTGARRDTNQLYPSQQRDREEKAHVGGRGAAASVKRLGEISPRDPDGEGNEESVVCDLSAQRVKTEQHGEGDGVDKLREGESSIYMYEGKDYAGVLKQALSSKRADRDALQRILEEARRKEERESHTPNQDAAGSSGDGAESRRSSRARRAPLTPAELDALREDAERRRQEARLEQWRANGYVSRSVQGDSFPDDSDWPARRAAVSEGASEQTETEGDEELLCRYFHYRTGDASLPRENPPGAIVHFVDAAGTWLEGRGFFKALDRLSAVPRTHLALAKKMGDLRLGDCHLVPVNACTFVAFCVCLKRHKQRMSLSLPLLRLALQRLHDRAAQLSLSLHLPRCIVPLPADIDKNPRLPSHEQSSRAVEKLVRALFSRYRLHVFVYRYRRAECAGDAGESKRRSRDEDEERRPGKRRETENPTDTASYALTGRAPAAATESRQSRPAGLSGDGQSREHRQKTETGAGEARARGVSSWELRAARQAHETDPCAPDCSRAFDGNVRVVKSEGDDATRVKSEKESGPEAPAFGAERLPPSGQGAAAHPRSAGDSARTFGTEVQSSKGKEKTKREGGATENASLSLLSANKPASSAPTASPAAAPKPKAKTRTTAWNALRKPPLAALDLAAPRWASGEASAGTHVITGVGGSNGVRPSDFAGREVVMGESEARAHADALLARNPEFSLSTPSVPSSRPSSSLSASSSSLASSSFLSSSPAPCPFSHAAPTSSASCSSCLPAGDGASAFARGGPRVRGLHGCEDSKHQAGVDGSLTGNEDATTAEGRVAAPGCQNLVKRGIHEDSRSLPGSREQKSSVSRQPCDAREEPRSEPKAECAGDCERENAETNAASEKPLLSVSVPSSSSSQLVSVPSAVRLSPPSSCALSLSAGNETSAFTSNQSGACSHSCHKASVRVLPGDGRRFVQGTTRCPPLRPHRRLTPAPPQGIPLKKRGLGGMCMWMHPAIREEVALYLAEKVEHLGGRAWRCPASPSAWRPEAIFGPQATGSERANPARLGRPDDHPTASEENADREEDIEPDGARVRAPESDCGRVGSAGQEMAEARRTVWLILPTKLLEQAALHCQQGGAASASRPQRRHLAFWASQVDAALSRDSFISFLQRHALSVAGDEVSPEENGGDRLQYAWSLPWMSRRGNAGPYTETATETNMKRDEGTLREALSRDSVYSMSRHNKARVSSQKTCPRIVVEFTDWLESLLLHKGVIEPSEWRSYQLDVHRAAVAGCVPSSLLNLYSVGPLPLSVAVTVRMQRALGTASEKEELLTECWTASLDAHPDPRNQQAMDVDTEPETGTWQEGR</sequence>
<feature type="region of interest" description="Disordered" evidence="7">
    <location>
        <begin position="772"/>
        <end position="869"/>
    </location>
</feature>
<evidence type="ECO:0000259" key="9">
    <source>
        <dbReference type="PROSITE" id="PS51194"/>
    </source>
</evidence>
<feature type="compositionally biased region" description="Acidic residues" evidence="7">
    <location>
        <begin position="1811"/>
        <end position="1821"/>
    </location>
</feature>
<dbReference type="EMBL" id="LN714484">
    <property type="protein sequence ID" value="CEL68542.1"/>
    <property type="molecule type" value="Genomic_DNA"/>
</dbReference>
<feature type="compositionally biased region" description="Basic and acidic residues" evidence="7">
    <location>
        <begin position="517"/>
        <end position="537"/>
    </location>
</feature>
<feature type="compositionally biased region" description="Polar residues" evidence="7">
    <location>
        <begin position="695"/>
        <end position="709"/>
    </location>
</feature>
<comment type="similarity">
    <text evidence="2">Belongs to the SNF2/RAD54 helicase family.</text>
</comment>
<keyword evidence="4" id="KW-0378">Hydrolase</keyword>
<feature type="region of interest" description="Disordered" evidence="7">
    <location>
        <begin position="1543"/>
        <end position="1562"/>
    </location>
</feature>
<dbReference type="PANTHER" id="PTHR47157:SF1">
    <property type="entry name" value="CHROMODOMAIN-HELICASE-DNA-BINDING PROTEIN 1-LIKE"/>
    <property type="match status" value="1"/>
</dbReference>
<evidence type="ECO:0000259" key="8">
    <source>
        <dbReference type="PROSITE" id="PS51192"/>
    </source>
</evidence>
<accession>A0A0F7UK87</accession>
<dbReference type="Gene3D" id="3.40.220.10">
    <property type="entry name" value="Leucine Aminopeptidase, subunit E, domain 1"/>
    <property type="match status" value="1"/>
</dbReference>
<feature type="compositionally biased region" description="Basic and acidic residues" evidence="7">
    <location>
        <begin position="892"/>
        <end position="915"/>
    </location>
</feature>
<dbReference type="InterPro" id="IPR027417">
    <property type="entry name" value="P-loop_NTPase"/>
</dbReference>
<evidence type="ECO:0000256" key="1">
    <source>
        <dbReference type="ARBA" id="ARBA00004123"/>
    </source>
</evidence>